<gene>
    <name evidence="1" type="ORF">TAV2_LOCUS11609</name>
</gene>
<protein>
    <submittedName>
        <fullName evidence="1">Uncharacterized protein</fullName>
    </submittedName>
</protein>
<evidence type="ECO:0000313" key="1">
    <source>
        <dbReference type="EMBL" id="CAH2051855.1"/>
    </source>
</evidence>
<name>A0AAU9RTM6_THLAR</name>
<accession>A0AAU9RTM6</accession>
<organism evidence="1 2">
    <name type="scientific">Thlaspi arvense</name>
    <name type="common">Field penny-cress</name>
    <dbReference type="NCBI Taxonomy" id="13288"/>
    <lineage>
        <taxon>Eukaryota</taxon>
        <taxon>Viridiplantae</taxon>
        <taxon>Streptophyta</taxon>
        <taxon>Embryophyta</taxon>
        <taxon>Tracheophyta</taxon>
        <taxon>Spermatophyta</taxon>
        <taxon>Magnoliopsida</taxon>
        <taxon>eudicotyledons</taxon>
        <taxon>Gunneridae</taxon>
        <taxon>Pentapetalae</taxon>
        <taxon>rosids</taxon>
        <taxon>malvids</taxon>
        <taxon>Brassicales</taxon>
        <taxon>Brassicaceae</taxon>
        <taxon>Thlaspideae</taxon>
        <taxon>Thlaspi</taxon>
    </lineage>
</organism>
<dbReference type="EMBL" id="OU466859">
    <property type="protein sequence ID" value="CAH2051855.1"/>
    <property type="molecule type" value="Genomic_DNA"/>
</dbReference>
<dbReference type="AlphaFoldDB" id="A0AAU9RTM6"/>
<sequence>MVALRICQLRAQGLENLSYEERTELWNLENEQYAELHRRYFERAPVQTEGCLGWTNIWHRLQEDDAASLQLLRISLSCFTTLHNKVQRDVGLRFGRNQETVQRKFIEVLTVTENL</sequence>
<evidence type="ECO:0000313" key="2">
    <source>
        <dbReference type="Proteomes" id="UP000836841"/>
    </source>
</evidence>
<reference evidence="1 2" key="1">
    <citation type="submission" date="2022-03" db="EMBL/GenBank/DDBJ databases">
        <authorList>
            <person name="Nunn A."/>
            <person name="Chopra R."/>
            <person name="Nunn A."/>
            <person name="Contreras Garrido A."/>
        </authorList>
    </citation>
    <scope>NUCLEOTIDE SEQUENCE [LARGE SCALE GENOMIC DNA]</scope>
</reference>
<keyword evidence="2" id="KW-1185">Reference proteome</keyword>
<feature type="non-terminal residue" evidence="1">
    <location>
        <position position="115"/>
    </location>
</feature>
<proteinExistence type="predicted"/>
<dbReference type="Proteomes" id="UP000836841">
    <property type="component" value="Chromosome 3"/>
</dbReference>